<evidence type="ECO:0000313" key="6">
    <source>
        <dbReference type="Proteomes" id="UP000233417"/>
    </source>
</evidence>
<comment type="caution">
    <text evidence="5">The sequence shown here is derived from an EMBL/GenBank/DDBJ whole genome shotgun (WGS) entry which is preliminary data.</text>
</comment>
<dbReference type="Pfam" id="PF01272">
    <property type="entry name" value="GreA_GreB"/>
    <property type="match status" value="1"/>
</dbReference>
<evidence type="ECO:0000313" key="5">
    <source>
        <dbReference type="EMBL" id="PKN02589.1"/>
    </source>
</evidence>
<keyword evidence="2" id="KW-0804">Transcription</keyword>
<dbReference type="InterPro" id="IPR036805">
    <property type="entry name" value="Tscrpt_elong_fac_GreA/B_N_sf"/>
</dbReference>
<dbReference type="PIRSF" id="PIRSF006092">
    <property type="entry name" value="GreA_GreB"/>
    <property type="match status" value="1"/>
</dbReference>
<dbReference type="Proteomes" id="UP000233417">
    <property type="component" value="Unassembled WGS sequence"/>
</dbReference>
<dbReference type="PANTHER" id="PTHR30437:SF4">
    <property type="entry name" value="TRANSCRIPTION ELONGATION FACTOR GREA"/>
    <property type="match status" value="1"/>
</dbReference>
<dbReference type="InterPro" id="IPR036953">
    <property type="entry name" value="GreA/GreB_C_sf"/>
</dbReference>
<dbReference type="GO" id="GO:0032784">
    <property type="term" value="P:regulation of DNA-templated transcription elongation"/>
    <property type="evidence" value="ECO:0007669"/>
    <property type="project" value="InterPro"/>
</dbReference>
<dbReference type="Gene3D" id="3.10.50.30">
    <property type="entry name" value="Transcription elongation factor, GreA/GreB, C-terminal domain"/>
    <property type="match status" value="1"/>
</dbReference>
<evidence type="ECO:0000259" key="3">
    <source>
        <dbReference type="Pfam" id="PF01272"/>
    </source>
</evidence>
<protein>
    <submittedName>
        <fullName evidence="5">Transcription elongation factor GreA</fullName>
    </submittedName>
</protein>
<dbReference type="InterPro" id="IPR001437">
    <property type="entry name" value="Tscrpt_elong_fac_GreA/B_C"/>
</dbReference>
<dbReference type="GO" id="GO:0006354">
    <property type="term" value="P:DNA-templated transcription elongation"/>
    <property type="evidence" value="ECO:0007669"/>
    <property type="project" value="TreeGrafter"/>
</dbReference>
<dbReference type="InterPro" id="IPR023459">
    <property type="entry name" value="Tscrpt_elong_fac_GreA/B_fam"/>
</dbReference>
<keyword evidence="1" id="KW-0805">Transcription regulation</keyword>
<evidence type="ECO:0000256" key="2">
    <source>
        <dbReference type="ARBA" id="ARBA00023163"/>
    </source>
</evidence>
<dbReference type="SUPFAM" id="SSF54534">
    <property type="entry name" value="FKBP-like"/>
    <property type="match status" value="1"/>
</dbReference>
<sequence>MAVNKHKVLLTKEGYRKLQKELEKREGKVRTKLQETLNQMRKQGDLRENDGYSLAVEDFQNNEEKILEIRKTLETSEIVTEKKTNVVDIGSKVTIECQGGQLKTFDIVGINEANPLELKISYKSPIGSSLMGKKKGAKLSIETPAGETACTILTIE</sequence>
<dbReference type="Pfam" id="PF03449">
    <property type="entry name" value="GreA_GreB_N"/>
    <property type="match status" value="1"/>
</dbReference>
<dbReference type="InterPro" id="IPR022691">
    <property type="entry name" value="Tscrpt_elong_fac_GreA/B_N"/>
</dbReference>
<keyword evidence="5" id="KW-0648">Protein biosynthesis</keyword>
<reference evidence="5 6" key="1">
    <citation type="journal article" date="2017" name="ISME J.">
        <title>Potential for microbial H2 and metal transformations associated with novel bacteria and archaea in deep terrestrial subsurface sediments.</title>
        <authorList>
            <person name="Hernsdorf A.W."/>
            <person name="Amano Y."/>
            <person name="Miyakawa K."/>
            <person name="Ise K."/>
            <person name="Suzuki Y."/>
            <person name="Anantharaman K."/>
            <person name="Probst A."/>
            <person name="Burstein D."/>
            <person name="Thomas B.C."/>
            <person name="Banfield J.F."/>
        </authorList>
    </citation>
    <scope>NUCLEOTIDE SEQUENCE [LARGE SCALE GENOMIC DNA]</scope>
    <source>
        <strain evidence="5">HGW-Dojkabacteria-1</strain>
    </source>
</reference>
<dbReference type="GO" id="GO:0003677">
    <property type="term" value="F:DNA binding"/>
    <property type="evidence" value="ECO:0007669"/>
    <property type="project" value="InterPro"/>
</dbReference>
<dbReference type="Gene3D" id="1.10.287.180">
    <property type="entry name" value="Transcription elongation factor, GreA/GreB, N-terminal domain"/>
    <property type="match status" value="1"/>
</dbReference>
<accession>A0A2N2F336</accession>
<feature type="domain" description="Transcription elongation factor GreA/GreB C-terminal" evidence="3">
    <location>
        <begin position="83"/>
        <end position="156"/>
    </location>
</feature>
<evidence type="ECO:0000256" key="1">
    <source>
        <dbReference type="ARBA" id="ARBA00023015"/>
    </source>
</evidence>
<organism evidence="5 6">
    <name type="scientific">Candidatus Dojkabacteria bacterium HGW-Dojkabacteria-1</name>
    <dbReference type="NCBI Taxonomy" id="2013761"/>
    <lineage>
        <taxon>Bacteria</taxon>
        <taxon>Candidatus Dojkabacteria</taxon>
    </lineage>
</organism>
<dbReference type="PANTHER" id="PTHR30437">
    <property type="entry name" value="TRANSCRIPTION ELONGATION FACTOR GREA"/>
    <property type="match status" value="1"/>
</dbReference>
<gene>
    <name evidence="5" type="ORF">CVU76_00930</name>
</gene>
<keyword evidence="5" id="KW-0251">Elongation factor</keyword>
<dbReference type="AlphaFoldDB" id="A0A2N2F336"/>
<dbReference type="EMBL" id="PHAO01000001">
    <property type="protein sequence ID" value="PKN02589.1"/>
    <property type="molecule type" value="Genomic_DNA"/>
</dbReference>
<proteinExistence type="predicted"/>
<dbReference type="SUPFAM" id="SSF46557">
    <property type="entry name" value="GreA transcript cleavage protein, N-terminal domain"/>
    <property type="match status" value="1"/>
</dbReference>
<feature type="domain" description="Transcription elongation factor GreA/GreB N-terminal" evidence="4">
    <location>
        <begin position="9"/>
        <end position="78"/>
    </location>
</feature>
<evidence type="ECO:0000259" key="4">
    <source>
        <dbReference type="Pfam" id="PF03449"/>
    </source>
</evidence>
<dbReference type="GO" id="GO:0003746">
    <property type="term" value="F:translation elongation factor activity"/>
    <property type="evidence" value="ECO:0007669"/>
    <property type="project" value="UniProtKB-KW"/>
</dbReference>
<name>A0A2N2F336_9BACT</name>
<dbReference type="GO" id="GO:0070063">
    <property type="term" value="F:RNA polymerase binding"/>
    <property type="evidence" value="ECO:0007669"/>
    <property type="project" value="InterPro"/>
</dbReference>